<evidence type="ECO:0008006" key="4">
    <source>
        <dbReference type="Google" id="ProtNLM"/>
    </source>
</evidence>
<feature type="compositionally biased region" description="Polar residues" evidence="1">
    <location>
        <begin position="177"/>
        <end position="192"/>
    </location>
</feature>
<feature type="compositionally biased region" description="Acidic residues" evidence="1">
    <location>
        <begin position="416"/>
        <end position="429"/>
    </location>
</feature>
<feature type="region of interest" description="Disordered" evidence="1">
    <location>
        <begin position="403"/>
        <end position="454"/>
    </location>
</feature>
<feature type="region of interest" description="Disordered" evidence="1">
    <location>
        <begin position="1"/>
        <end position="70"/>
    </location>
</feature>
<feature type="region of interest" description="Disordered" evidence="1">
    <location>
        <begin position="165"/>
        <end position="206"/>
    </location>
</feature>
<name>A0ABR2L0C9_9EUKA</name>
<dbReference type="Proteomes" id="UP001470230">
    <property type="component" value="Unassembled WGS sequence"/>
</dbReference>
<evidence type="ECO:0000313" key="3">
    <source>
        <dbReference type="Proteomes" id="UP001470230"/>
    </source>
</evidence>
<accession>A0ABR2L0C9</accession>
<organism evidence="2 3">
    <name type="scientific">Tritrichomonas musculus</name>
    <dbReference type="NCBI Taxonomy" id="1915356"/>
    <lineage>
        <taxon>Eukaryota</taxon>
        <taxon>Metamonada</taxon>
        <taxon>Parabasalia</taxon>
        <taxon>Tritrichomonadida</taxon>
        <taxon>Tritrichomonadidae</taxon>
        <taxon>Tritrichomonas</taxon>
    </lineage>
</organism>
<comment type="caution">
    <text evidence="2">The sequence shown here is derived from an EMBL/GenBank/DDBJ whole genome shotgun (WGS) entry which is preliminary data.</text>
</comment>
<dbReference type="EMBL" id="JAPFFF010000002">
    <property type="protein sequence ID" value="KAK8896637.1"/>
    <property type="molecule type" value="Genomic_DNA"/>
</dbReference>
<feature type="compositionally biased region" description="Polar residues" evidence="1">
    <location>
        <begin position="61"/>
        <end position="70"/>
    </location>
</feature>
<feature type="compositionally biased region" description="Low complexity" evidence="1">
    <location>
        <begin position="34"/>
        <end position="52"/>
    </location>
</feature>
<proteinExistence type="predicted"/>
<sequence>MQPNNYPMQQGPPEQNYKMDQNRYIPPNPPMQENFQIPQNAQGQQNFQMQQNSPMRFEQQIPENSPNQQNFQRYPNQQMHDNQEIPQNFQNQQNFQRYQQNQQMNANVEMQPNFQRYPNQQIPENQEIPQNNQDFRRFSNPQINENPEIPQNILNQQNMRWHSNQQVNGNYGVPQNPGMQPNNASLTGSQSRPLPPPIPRNSSQNCIPSMQRVPSQRIPLRTTTSNGSIDSMTLQQSMRFNSMASMQSMGSSDSEDTMQLQRPLSRQNSSQFFPVVYNNITYKVDPELLCNASPKIKEMLLPVMQENRLSEAHLEIFGHSFTYRNINNFLKLCQNLPTDVQNSEMEEICEIAKMFGAEKIYNTGAAFIRQNMDPNFSIPDSKYDGSDGKKYLAVDDERHVIHHSSDMQANLVNGNDNDDEYDDEESDDNNEAKQNPSPPPAAVDNKPSEKPQEIDTSKISSVIYTVKAERHALKCNVYHFYSGDDVLFTAKKKNENIYVGEGYDVHIRRNQKNHVAHISQDDSFHNIIFLKDKNFNLKYVDSGKPNHLSLNVSFPLNKDKMITWVPKPPKYDPVTDRYFLNFHGEHHHTPIKSKKNIVLQNERGNPTFIVRKMDNELYEIECLPIVDPLIAFVIGLSDIVGPYFDPCGEIKI</sequence>
<evidence type="ECO:0000256" key="1">
    <source>
        <dbReference type="SAM" id="MobiDB-lite"/>
    </source>
</evidence>
<gene>
    <name evidence="2" type="ORF">M9Y10_014549</name>
</gene>
<keyword evidence="3" id="KW-1185">Reference proteome</keyword>
<evidence type="ECO:0000313" key="2">
    <source>
        <dbReference type="EMBL" id="KAK8896637.1"/>
    </source>
</evidence>
<reference evidence="2 3" key="1">
    <citation type="submission" date="2024-04" db="EMBL/GenBank/DDBJ databases">
        <title>Tritrichomonas musculus Genome.</title>
        <authorList>
            <person name="Alves-Ferreira E."/>
            <person name="Grigg M."/>
            <person name="Lorenzi H."/>
            <person name="Galac M."/>
        </authorList>
    </citation>
    <scope>NUCLEOTIDE SEQUENCE [LARGE SCALE GENOMIC DNA]</scope>
    <source>
        <strain evidence="2 3">EAF2021</strain>
    </source>
</reference>
<protein>
    <recommendedName>
        <fullName evidence="4">Tubby C-terminal domain-containing protein</fullName>
    </recommendedName>
</protein>